<dbReference type="InterPro" id="IPR011990">
    <property type="entry name" value="TPR-like_helical_dom_sf"/>
</dbReference>
<dbReference type="Pfam" id="PF25000">
    <property type="entry name" value="DUF7779"/>
    <property type="match status" value="1"/>
</dbReference>
<reference evidence="2" key="1">
    <citation type="journal article" date="2020" name="Stud. Mycol.">
        <title>101 Dothideomycetes genomes: a test case for predicting lifestyles and emergence of pathogens.</title>
        <authorList>
            <person name="Haridas S."/>
            <person name="Albert R."/>
            <person name="Binder M."/>
            <person name="Bloem J."/>
            <person name="Labutti K."/>
            <person name="Salamov A."/>
            <person name="Andreopoulos B."/>
            <person name="Baker S."/>
            <person name="Barry K."/>
            <person name="Bills G."/>
            <person name="Bluhm B."/>
            <person name="Cannon C."/>
            <person name="Castanera R."/>
            <person name="Culley D."/>
            <person name="Daum C."/>
            <person name="Ezra D."/>
            <person name="Gonzalez J."/>
            <person name="Henrissat B."/>
            <person name="Kuo A."/>
            <person name="Liang C."/>
            <person name="Lipzen A."/>
            <person name="Lutzoni F."/>
            <person name="Magnuson J."/>
            <person name="Mondo S."/>
            <person name="Nolan M."/>
            <person name="Ohm R."/>
            <person name="Pangilinan J."/>
            <person name="Park H.-J."/>
            <person name="Ramirez L."/>
            <person name="Alfaro M."/>
            <person name="Sun H."/>
            <person name="Tritt A."/>
            <person name="Yoshinaga Y."/>
            <person name="Zwiers L.-H."/>
            <person name="Turgeon B."/>
            <person name="Goodwin S."/>
            <person name="Spatafora J."/>
            <person name="Crous P."/>
            <person name="Grigoriev I."/>
        </authorList>
    </citation>
    <scope>NUCLEOTIDE SEQUENCE</scope>
    <source>
        <strain evidence="2">CBS 113818</strain>
    </source>
</reference>
<accession>A0A6A7AER5</accession>
<gene>
    <name evidence="2" type="ORF">CC86DRAFT_442928</name>
</gene>
<organism evidence="2 3">
    <name type="scientific">Ophiobolus disseminans</name>
    <dbReference type="NCBI Taxonomy" id="1469910"/>
    <lineage>
        <taxon>Eukaryota</taxon>
        <taxon>Fungi</taxon>
        <taxon>Dikarya</taxon>
        <taxon>Ascomycota</taxon>
        <taxon>Pezizomycotina</taxon>
        <taxon>Dothideomycetes</taxon>
        <taxon>Pleosporomycetidae</taxon>
        <taxon>Pleosporales</taxon>
        <taxon>Pleosporineae</taxon>
        <taxon>Phaeosphaeriaceae</taxon>
        <taxon>Ophiobolus</taxon>
    </lineage>
</organism>
<dbReference type="PANTHER" id="PTHR46082:SF6">
    <property type="entry name" value="AAA+ ATPASE DOMAIN-CONTAINING PROTEIN-RELATED"/>
    <property type="match status" value="1"/>
</dbReference>
<evidence type="ECO:0000313" key="3">
    <source>
        <dbReference type="Proteomes" id="UP000799424"/>
    </source>
</evidence>
<evidence type="ECO:0000313" key="2">
    <source>
        <dbReference type="EMBL" id="KAF2831075.1"/>
    </source>
</evidence>
<sequence>MLFEQIQQERRLAAELLSLMSFFNPQSIPEPTLRRYSKGAAQAANAEDKEEADSTFDEDLDTLQAYSLVSVTADNDACEMHALVQFCMQVWLASCSHAAQWEQRFLMLMAQELPSGEYENWAECLQLFPYVEPLFKSEPAAEEALNAWAQKQGNYSTAQNIAAKALAARERVLALVLQGQGKYKEAEKLNWQALEGRKKELGVRHPDTLTSVDNLASVLRDQGKYKEAEKLNWRALEGYEKEQGVRHPDTLTSVSNLAGVLQDQGKYKEAEKLNWRALEGSEKEFGVRHPDTLTSVYCLAHLLHTTKRYAEAAEFHCIAPELA</sequence>
<dbReference type="Proteomes" id="UP000799424">
    <property type="component" value="Unassembled WGS sequence"/>
</dbReference>
<dbReference type="OrthoDB" id="3798512at2759"/>
<dbReference type="EMBL" id="MU006218">
    <property type="protein sequence ID" value="KAF2831075.1"/>
    <property type="molecule type" value="Genomic_DNA"/>
</dbReference>
<dbReference type="AlphaFoldDB" id="A0A6A7AER5"/>
<dbReference type="InterPro" id="IPR053137">
    <property type="entry name" value="NLR-like"/>
</dbReference>
<evidence type="ECO:0000259" key="1">
    <source>
        <dbReference type="Pfam" id="PF25000"/>
    </source>
</evidence>
<dbReference type="InterPro" id="IPR056681">
    <property type="entry name" value="DUF7779"/>
</dbReference>
<keyword evidence="3" id="KW-1185">Reference proteome</keyword>
<name>A0A6A7AER5_9PLEO</name>
<dbReference type="Gene3D" id="1.25.40.10">
    <property type="entry name" value="Tetratricopeptide repeat domain"/>
    <property type="match status" value="1"/>
</dbReference>
<dbReference type="PANTHER" id="PTHR46082">
    <property type="entry name" value="ATP/GTP-BINDING PROTEIN-RELATED"/>
    <property type="match status" value="1"/>
</dbReference>
<dbReference type="Pfam" id="PF13424">
    <property type="entry name" value="TPR_12"/>
    <property type="match status" value="2"/>
</dbReference>
<proteinExistence type="predicted"/>
<feature type="domain" description="DUF7779" evidence="1">
    <location>
        <begin position="7"/>
        <end position="88"/>
    </location>
</feature>
<protein>
    <recommendedName>
        <fullName evidence="1">DUF7779 domain-containing protein</fullName>
    </recommendedName>
</protein>
<dbReference type="SUPFAM" id="SSF48452">
    <property type="entry name" value="TPR-like"/>
    <property type="match status" value="2"/>
</dbReference>